<proteinExistence type="predicted"/>
<dbReference type="AlphaFoldDB" id="A0A420MGA1"/>
<dbReference type="EMBL" id="MRCX01000248">
    <property type="protein sequence ID" value="RKK67034.1"/>
    <property type="molecule type" value="Genomic_DNA"/>
</dbReference>
<dbReference type="VEuPathDB" id="FungiDB:FOZG_02404"/>
<evidence type="ECO:0000256" key="1">
    <source>
        <dbReference type="SAM" id="MobiDB-lite"/>
    </source>
</evidence>
<dbReference type="VEuPathDB" id="FungiDB:FOXG_04611"/>
<dbReference type="VEuPathDB" id="FungiDB:FOMG_02495"/>
<gene>
    <name evidence="2" type="ORF">BFJ69_g14858</name>
</gene>
<reference evidence="2 3" key="1">
    <citation type="journal article" date="2018" name="Sci. Rep.">
        <title>Characterisation of pathogen-specific regions and novel effector candidates in Fusarium oxysporum f. sp. cepae.</title>
        <authorList>
            <person name="Armitage A.D."/>
            <person name="Taylor A."/>
            <person name="Sobczyk M.K."/>
            <person name="Baxter L."/>
            <person name="Greenfield B.P."/>
            <person name="Bates H.J."/>
            <person name="Wilson F."/>
            <person name="Jackson A.C."/>
            <person name="Ott S."/>
            <person name="Harrison R.J."/>
            <person name="Clarkson J.P."/>
        </authorList>
    </citation>
    <scope>NUCLEOTIDE SEQUENCE [LARGE SCALE GENOMIC DNA]</scope>
    <source>
        <strain evidence="2 3">Fo_A13</strain>
    </source>
</reference>
<comment type="caution">
    <text evidence="2">The sequence shown here is derived from an EMBL/GenBank/DDBJ whole genome shotgun (WGS) entry which is preliminary data.</text>
</comment>
<evidence type="ECO:0000313" key="3">
    <source>
        <dbReference type="Proteomes" id="UP000285084"/>
    </source>
</evidence>
<evidence type="ECO:0000313" key="2">
    <source>
        <dbReference type="EMBL" id="RKK67034.1"/>
    </source>
</evidence>
<dbReference type="Proteomes" id="UP000285084">
    <property type="component" value="Unassembled WGS sequence"/>
</dbReference>
<accession>A0A420MGA1</accession>
<dbReference type="VEuPathDB" id="FungiDB:FOIG_10554"/>
<name>A0A420MGA1_FUSOX</name>
<dbReference type="VEuPathDB" id="FungiDB:FOC4_g10005893"/>
<organism evidence="2 3">
    <name type="scientific">Fusarium oxysporum</name>
    <name type="common">Fusarium vascular wilt</name>
    <dbReference type="NCBI Taxonomy" id="5507"/>
    <lineage>
        <taxon>Eukaryota</taxon>
        <taxon>Fungi</taxon>
        <taxon>Dikarya</taxon>
        <taxon>Ascomycota</taxon>
        <taxon>Pezizomycotina</taxon>
        <taxon>Sordariomycetes</taxon>
        <taxon>Hypocreomycetidae</taxon>
        <taxon>Hypocreales</taxon>
        <taxon>Nectriaceae</taxon>
        <taxon>Fusarium</taxon>
        <taxon>Fusarium oxysporum species complex</taxon>
    </lineage>
</organism>
<feature type="region of interest" description="Disordered" evidence="1">
    <location>
        <begin position="455"/>
        <end position="492"/>
    </location>
</feature>
<sequence>MEEFRDLKPGEVQFLSSCKPSLLPGDYRVDINQTVYSPSGNESRKLETKKKFTVEGPSRYRLPAGSIHSVYPAEGESVPSKTLPQVTLSDPHLPWELSPHQSNGIAKKHLNNSLIPWVALLVFTDDELKTLPSMSSQPEVSPTLSVRLSKKQLKGLESSSIQIPLSDSEHENNEDEVFDTIFVNSEAFRAYFSAQMDDGENEPEPAIARYSYLSHIRRSRSTKAQDPTTSTFSIALGHRSGPLEFKSTKTVTAYAHLVSLMGVSDLNFPKQGSSDLTALVSLYSWTFSWIPDDGAGVEKAIRDLSNNVRPLSRVLEKPVADEWLKRRLEAGYTLVKHRLQTGEQTASLFRGPFIPQQPRGDELDNAEASGHGSGLQIIDRSTGIIDITYSTAWSLGRSLAIENSSFTMALSALRARITSLNRTSPLSSLMDGSTGGIPEKTLPSWYQKLQQIAKDAGEPRETTVSESGSRWKRARDKVDGSKLETNLPESDPDSGIEAVRKFLQDEVDILVEDKDWYARELVEPTQEGLYIAKVLDFIYNQLLTLRAVPYNYMFPEPDILDTEAILTFYVDPLWVDTLIDGALSIGSHSTVDEDCTRNEIKRAINSYLSQVEVRYKHPRIPRWGAVVCGSLLSVFGDPRIRTGSSAAASPQLLVNTKLHDKALLLVLNCRPSDLPEGLTISQPPHQQLFAVGTVLEKNHIRIDPVAAMKDDRQRHQAKMNSITASPGSEPRVFNFETRCLIPSGVMKEYMKQAVMLGVEYLGTGSSALLSFALGDKLQDLTIRPTEDQADIGRAKQLEAFQLSTKTRHGNADNYELKIRQSLSSSSGSIPLGFRAKNQDTAFASVAATEQRKMSVVVPYHAKATVVEVSEAVQKSSVTSSCRVLRQQVMPDETRSIDLTVALSTDKPGTIDADKLRGINVTFPLVSLMNPSSKAFPAVTLFGSGSARWVSGCAYVAGETPAFVVRVRPRAKGLVKTVDFGFLLSGVALSDSLSEDVAITIEEEYGVEGETWGNASAPKLVRQTCHVEGL</sequence>
<protein>
    <submittedName>
        <fullName evidence="2">Uncharacterized protein</fullName>
    </submittedName>
</protein>
<dbReference type="VEuPathDB" id="FungiDB:HZS61_014698"/>
<dbReference type="VEuPathDB" id="FungiDB:FOC1_g10007390"/>